<dbReference type="GO" id="GO:0015179">
    <property type="term" value="F:L-amino acid transmembrane transporter activity"/>
    <property type="evidence" value="ECO:0007669"/>
    <property type="project" value="TreeGrafter"/>
</dbReference>
<dbReference type="SUPFAM" id="SSF51197">
    <property type="entry name" value="Clavaminate synthase-like"/>
    <property type="match status" value="1"/>
</dbReference>
<feature type="region of interest" description="Disordered" evidence="6">
    <location>
        <begin position="1"/>
        <end position="21"/>
    </location>
</feature>
<sequence>MATVATQQPILPSGPPGQPDIAYLPDHAKYLERVKRRQETENLTKTLPPGFPSQLESSLVWDGNNLAETYDWNYRLTEDDLVEIDSALRHFKSLNKPLGFIDQETFPLPKLHKTLREVSHEVHHGHGFKVVRGVPVTKYTREENIIIFTGISAHVAPIRGRQDTEHEGKPADVVLAHIKDLSPKFDAKEIGAPSETNDKQVFHTDIGDVIGLFALGEAAEGGQSYLSSFWKVYNELAATRPDLIWTLSEPWIADTFGRQGRPYNEVPVIHLQPATETDPVKVIIQYARRIFTGYWGLPRSSNIPPITEAQAEALDAIHYTAEKYAASLDFHQGDIQYANNLSILHARAGFQDSAEKQRHLVRLWLRDPENAWKKPEALQGRWDRVAEVTDGSLKYTLEKGGNDSPESYQEASGAPVERQSPLGYDVGAVTIIFLNVSKMIGTGVYSTPSAILKGTGSVGLAMIYWTLGFFTSLTSLCVYLEYASYFPNRSGSEVVYLEQAYPRPKWLIPTAFAFLSVVLSFSSSNCIVMAQYLFQIGNQAPTDWQLKGTAIACYTVAFLIVAFHTRFSYWFSNTIGIVKVLTLIFVAITGWVILGGNVSRVPEPHANFRNAFEGQATPYGLTNALYRIIFSYAGYENAFNVVNEVKNPIKQIRRNGFIALVIVTVLYIFANIAYFAAIPKADLAEAKEIAAALFFERVFGRSNAVKGLNFLIALSSFGNILAVLLGSSRMIRECGRQGVLPFPRFWASTRPFGTPLGPYTLKYTLTVLMILAPPAGDAFNFINDLYVYPTSVFHVLLSLGLFIVRYRRRRLGLPRAQFRAWDIVIVFNTLVYIYLLVMPWYPPAGGVYAGDVSFWYATYIVTGIGILIGCGVYYYLWINLIPKFRGYRIRQEAIVFEDGAQSHRLIKVPLAEVAEWDATHDAVGKPRHASGNAKVDKSGGGSDNDIVADSEKVGGVVQTRKPEK</sequence>
<feature type="domain" description="TauD/TfdA-like" evidence="8">
    <location>
        <begin position="96"/>
        <end position="364"/>
    </location>
</feature>
<dbReference type="FunFam" id="3.60.130.10:FF:000011">
    <property type="entry name" value="Taurine catabolism dioxygenase TauD"/>
    <property type="match status" value="1"/>
</dbReference>
<dbReference type="Pfam" id="PF02668">
    <property type="entry name" value="TauD"/>
    <property type="match status" value="1"/>
</dbReference>
<feature type="region of interest" description="Disordered" evidence="6">
    <location>
        <begin position="396"/>
        <end position="417"/>
    </location>
</feature>
<keyword evidence="2 7" id="KW-0812">Transmembrane</keyword>
<dbReference type="InterPro" id="IPR042098">
    <property type="entry name" value="TauD-like_sf"/>
</dbReference>
<dbReference type="Pfam" id="PF13520">
    <property type="entry name" value="AA_permease_2"/>
    <property type="match status" value="1"/>
</dbReference>
<evidence type="ECO:0000259" key="8">
    <source>
        <dbReference type="Pfam" id="PF02668"/>
    </source>
</evidence>
<dbReference type="InterPro" id="IPR003819">
    <property type="entry name" value="TauD/TfdA-like"/>
</dbReference>
<evidence type="ECO:0000256" key="2">
    <source>
        <dbReference type="ARBA" id="ARBA00022692"/>
    </source>
</evidence>
<feature type="transmembrane region" description="Helical" evidence="7">
    <location>
        <begin position="752"/>
        <end position="773"/>
    </location>
</feature>
<feature type="compositionally biased region" description="Polar residues" evidence="6">
    <location>
        <begin position="1"/>
        <end position="10"/>
    </location>
</feature>
<keyword evidence="4" id="KW-0560">Oxidoreductase</keyword>
<reference evidence="9" key="1">
    <citation type="journal article" date="2023" name="Mol. Phylogenet. Evol.">
        <title>Genome-scale phylogeny and comparative genomics of the fungal order Sordariales.</title>
        <authorList>
            <person name="Hensen N."/>
            <person name="Bonometti L."/>
            <person name="Westerberg I."/>
            <person name="Brannstrom I.O."/>
            <person name="Guillou S."/>
            <person name="Cros-Aarteil S."/>
            <person name="Calhoun S."/>
            <person name="Haridas S."/>
            <person name="Kuo A."/>
            <person name="Mondo S."/>
            <person name="Pangilinan J."/>
            <person name="Riley R."/>
            <person name="LaButti K."/>
            <person name="Andreopoulos B."/>
            <person name="Lipzen A."/>
            <person name="Chen C."/>
            <person name="Yan M."/>
            <person name="Daum C."/>
            <person name="Ng V."/>
            <person name="Clum A."/>
            <person name="Steindorff A."/>
            <person name="Ohm R.A."/>
            <person name="Martin F."/>
            <person name="Silar P."/>
            <person name="Natvig D.O."/>
            <person name="Lalanne C."/>
            <person name="Gautier V."/>
            <person name="Ament-Velasquez S.L."/>
            <person name="Kruys A."/>
            <person name="Hutchinson M.I."/>
            <person name="Powell A.J."/>
            <person name="Barry K."/>
            <person name="Miller A.N."/>
            <person name="Grigoriev I.V."/>
            <person name="Debuchy R."/>
            <person name="Gladieux P."/>
            <person name="Hiltunen Thoren M."/>
            <person name="Johannesson H."/>
        </authorList>
    </citation>
    <scope>NUCLEOTIDE SEQUENCE</scope>
    <source>
        <strain evidence="9">CBS 359.72</strain>
    </source>
</reference>
<dbReference type="InterPro" id="IPR002293">
    <property type="entry name" value="AA/rel_permease1"/>
</dbReference>
<feature type="transmembrane region" description="Helical" evidence="7">
    <location>
        <begin position="506"/>
        <end position="534"/>
    </location>
</feature>
<evidence type="ECO:0000256" key="5">
    <source>
        <dbReference type="ARBA" id="ARBA00023136"/>
    </source>
</evidence>
<dbReference type="Proteomes" id="UP001303647">
    <property type="component" value="Unassembled WGS sequence"/>
</dbReference>
<feature type="transmembrane region" description="Helical" evidence="7">
    <location>
        <begin position="785"/>
        <end position="806"/>
    </location>
</feature>
<dbReference type="Gene3D" id="3.60.130.10">
    <property type="entry name" value="Clavaminate synthase-like"/>
    <property type="match status" value="1"/>
</dbReference>
<dbReference type="EMBL" id="MU857670">
    <property type="protein sequence ID" value="KAK4246647.1"/>
    <property type="molecule type" value="Genomic_DNA"/>
</dbReference>
<evidence type="ECO:0000256" key="6">
    <source>
        <dbReference type="SAM" id="MobiDB-lite"/>
    </source>
</evidence>
<feature type="transmembrane region" description="Helical" evidence="7">
    <location>
        <begin position="818"/>
        <end position="841"/>
    </location>
</feature>
<comment type="subcellular location">
    <subcellularLocation>
        <location evidence="1">Membrane</location>
        <topology evidence="1">Multi-pass membrane protein</topology>
    </subcellularLocation>
</comment>
<evidence type="ECO:0000313" key="9">
    <source>
        <dbReference type="EMBL" id="KAK4246647.1"/>
    </source>
</evidence>
<evidence type="ECO:0000313" key="10">
    <source>
        <dbReference type="Proteomes" id="UP001303647"/>
    </source>
</evidence>
<evidence type="ECO:0000256" key="7">
    <source>
        <dbReference type="SAM" id="Phobius"/>
    </source>
</evidence>
<feature type="transmembrane region" description="Helical" evidence="7">
    <location>
        <begin position="570"/>
        <end position="594"/>
    </location>
</feature>
<dbReference type="AlphaFoldDB" id="A0AAN7HIB2"/>
<evidence type="ECO:0000256" key="1">
    <source>
        <dbReference type="ARBA" id="ARBA00004141"/>
    </source>
</evidence>
<reference evidence="9" key="2">
    <citation type="submission" date="2023-05" db="EMBL/GenBank/DDBJ databases">
        <authorList>
            <consortium name="Lawrence Berkeley National Laboratory"/>
            <person name="Steindorff A."/>
            <person name="Hensen N."/>
            <person name="Bonometti L."/>
            <person name="Westerberg I."/>
            <person name="Brannstrom I.O."/>
            <person name="Guillou S."/>
            <person name="Cros-Aarteil S."/>
            <person name="Calhoun S."/>
            <person name="Haridas S."/>
            <person name="Kuo A."/>
            <person name="Mondo S."/>
            <person name="Pangilinan J."/>
            <person name="Riley R."/>
            <person name="Labutti K."/>
            <person name="Andreopoulos B."/>
            <person name="Lipzen A."/>
            <person name="Chen C."/>
            <person name="Yanf M."/>
            <person name="Daum C."/>
            <person name="Ng V."/>
            <person name="Clum A."/>
            <person name="Ohm R."/>
            <person name="Martin F."/>
            <person name="Silar P."/>
            <person name="Natvig D."/>
            <person name="Lalanne C."/>
            <person name="Gautier V."/>
            <person name="Ament-Velasquez S.L."/>
            <person name="Kruys A."/>
            <person name="Hutchinson M.I."/>
            <person name="Powell A.J."/>
            <person name="Barry K."/>
            <person name="Miller A.N."/>
            <person name="Grigoriev I.V."/>
            <person name="Debuchy R."/>
            <person name="Gladieux P."/>
            <person name="Thoren M.H."/>
            <person name="Johannesson H."/>
        </authorList>
    </citation>
    <scope>NUCLEOTIDE SEQUENCE</scope>
    <source>
        <strain evidence="9">CBS 359.72</strain>
    </source>
</reference>
<feature type="transmembrane region" description="Helical" evidence="7">
    <location>
        <begin position="710"/>
        <end position="731"/>
    </location>
</feature>
<gene>
    <name evidence="9" type="ORF">C7999DRAFT_41974</name>
</gene>
<keyword evidence="10" id="KW-1185">Reference proteome</keyword>
<feature type="transmembrane region" description="Helical" evidence="7">
    <location>
        <begin position="853"/>
        <end position="876"/>
    </location>
</feature>
<dbReference type="GO" id="GO:0016020">
    <property type="term" value="C:membrane"/>
    <property type="evidence" value="ECO:0007669"/>
    <property type="project" value="UniProtKB-SubCell"/>
</dbReference>
<dbReference type="Gene3D" id="1.20.1740.10">
    <property type="entry name" value="Amino acid/polyamine transporter I"/>
    <property type="match status" value="1"/>
</dbReference>
<dbReference type="PANTHER" id="PTHR11785:SF353">
    <property type="entry name" value="METHIONINE TRANSPORTER (EUROFUNG)"/>
    <property type="match status" value="1"/>
</dbReference>
<organism evidence="9 10">
    <name type="scientific">Corynascus novoguineensis</name>
    <dbReference type="NCBI Taxonomy" id="1126955"/>
    <lineage>
        <taxon>Eukaryota</taxon>
        <taxon>Fungi</taxon>
        <taxon>Dikarya</taxon>
        <taxon>Ascomycota</taxon>
        <taxon>Pezizomycotina</taxon>
        <taxon>Sordariomycetes</taxon>
        <taxon>Sordariomycetidae</taxon>
        <taxon>Sordariales</taxon>
        <taxon>Chaetomiaceae</taxon>
        <taxon>Corynascus</taxon>
    </lineage>
</organism>
<dbReference type="InterPro" id="IPR050598">
    <property type="entry name" value="AminoAcid_Transporter"/>
</dbReference>
<proteinExistence type="predicted"/>
<protein>
    <submittedName>
        <fullName evidence="9">High-affinity methionine permease</fullName>
    </submittedName>
</protein>
<accession>A0AAN7HIB2</accession>
<feature type="transmembrane region" description="Helical" evidence="7">
    <location>
        <begin position="656"/>
        <end position="677"/>
    </location>
</feature>
<dbReference type="GO" id="GO:0016491">
    <property type="term" value="F:oxidoreductase activity"/>
    <property type="evidence" value="ECO:0007669"/>
    <property type="project" value="UniProtKB-KW"/>
</dbReference>
<dbReference type="PANTHER" id="PTHR11785">
    <property type="entry name" value="AMINO ACID TRANSPORTER"/>
    <property type="match status" value="1"/>
</dbReference>
<feature type="region of interest" description="Disordered" evidence="6">
    <location>
        <begin position="923"/>
        <end position="964"/>
    </location>
</feature>
<dbReference type="FunFam" id="1.20.1740.10:FF:000025">
    <property type="entry name" value="High-affinity methionine permease"/>
    <property type="match status" value="1"/>
</dbReference>
<keyword evidence="3 7" id="KW-1133">Transmembrane helix</keyword>
<evidence type="ECO:0000256" key="4">
    <source>
        <dbReference type="ARBA" id="ARBA00023002"/>
    </source>
</evidence>
<comment type="caution">
    <text evidence="9">The sequence shown here is derived from an EMBL/GenBank/DDBJ whole genome shotgun (WGS) entry which is preliminary data.</text>
</comment>
<keyword evidence="5 7" id="KW-0472">Membrane</keyword>
<feature type="transmembrane region" description="Helical" evidence="7">
    <location>
        <begin position="462"/>
        <end position="486"/>
    </location>
</feature>
<name>A0AAN7HIB2_9PEZI</name>
<feature type="transmembrane region" description="Helical" evidence="7">
    <location>
        <begin position="546"/>
        <end position="564"/>
    </location>
</feature>
<evidence type="ECO:0000256" key="3">
    <source>
        <dbReference type="ARBA" id="ARBA00022989"/>
    </source>
</evidence>